<dbReference type="AlphaFoldDB" id="A0A4R6R5Z1"/>
<dbReference type="RefSeq" id="WP_133610324.1">
    <property type="nucleotide sequence ID" value="NZ_SNXW01000008.1"/>
</dbReference>
<proteinExistence type="predicted"/>
<dbReference type="GO" id="GO:0005886">
    <property type="term" value="C:plasma membrane"/>
    <property type="evidence" value="ECO:0007669"/>
    <property type="project" value="TreeGrafter"/>
</dbReference>
<dbReference type="SUPFAM" id="SSF111369">
    <property type="entry name" value="HlyD-like secretion proteins"/>
    <property type="match status" value="2"/>
</dbReference>
<dbReference type="Gene3D" id="2.40.30.170">
    <property type="match status" value="1"/>
</dbReference>
<comment type="caution">
    <text evidence="5">The sequence shown here is derived from an EMBL/GenBank/DDBJ whole genome shotgun (WGS) entry which is preliminary data.</text>
</comment>
<evidence type="ECO:0000256" key="1">
    <source>
        <dbReference type="SAM" id="Coils"/>
    </source>
</evidence>
<feature type="coiled-coil region" evidence="1">
    <location>
        <begin position="70"/>
        <end position="170"/>
    </location>
</feature>
<feature type="signal peptide" evidence="2">
    <location>
        <begin position="1"/>
        <end position="25"/>
    </location>
</feature>
<feature type="chain" id="PRO_5020657695" evidence="2">
    <location>
        <begin position="26"/>
        <end position="335"/>
    </location>
</feature>
<dbReference type="PROSITE" id="PS51257">
    <property type="entry name" value="PROKAR_LIPOPROTEIN"/>
    <property type="match status" value="1"/>
</dbReference>
<dbReference type="Pfam" id="PF25917">
    <property type="entry name" value="BSH_RND"/>
    <property type="match status" value="1"/>
</dbReference>
<protein>
    <submittedName>
        <fullName evidence="5">HlyD family secretion protein</fullName>
    </submittedName>
</protein>
<dbReference type="Gene3D" id="2.40.50.100">
    <property type="match status" value="2"/>
</dbReference>
<dbReference type="InterPro" id="IPR058625">
    <property type="entry name" value="MdtA-like_BSH"/>
</dbReference>
<evidence type="ECO:0000256" key="2">
    <source>
        <dbReference type="SAM" id="SignalP"/>
    </source>
</evidence>
<accession>A0A4R6R5Z1</accession>
<evidence type="ECO:0000259" key="4">
    <source>
        <dbReference type="Pfam" id="PF25917"/>
    </source>
</evidence>
<dbReference type="InterPro" id="IPR058624">
    <property type="entry name" value="MdtA-like_HH"/>
</dbReference>
<evidence type="ECO:0000259" key="3">
    <source>
        <dbReference type="Pfam" id="PF25876"/>
    </source>
</evidence>
<sequence>MKLLSIPTLLAVSATALLLSGCFESQPELQLPGYIEADITTVASPVSGTMARMAVKEGQNVQAGETLYVLESQQEQARLAEAQAKKAQAEAQTKNLSKGARQAELESLRAKLRYTKAQLAQAESNLKKSESLVKKNFVSEAQVDTDRTNVALAQAQVEEARAALRAAKEGARTDEQAAAAAQASAAQAGVDQVAWLLQQKKVNAPVGGVVQELYIRQGEFSATGATVLTILHSGSLRVRFFVPNDLRPQFMPGATVNVAISGCDKPVTARISRVSARPEYTQPMMFSQELRDRLSFLTEARLDTPAGCTAPPGTPVGVKVVASNAPQTSQAPKAS</sequence>
<name>A0A4R6R5Z1_9BURK</name>
<dbReference type="EMBL" id="SNXW01000008">
    <property type="protein sequence ID" value="TDP81350.1"/>
    <property type="molecule type" value="Genomic_DNA"/>
</dbReference>
<evidence type="ECO:0000313" key="6">
    <source>
        <dbReference type="Proteomes" id="UP000294593"/>
    </source>
</evidence>
<dbReference type="Pfam" id="PF25876">
    <property type="entry name" value="HH_MFP_RND"/>
    <property type="match status" value="1"/>
</dbReference>
<keyword evidence="1" id="KW-0175">Coiled coil</keyword>
<dbReference type="PANTHER" id="PTHR30438:SF2">
    <property type="entry name" value="MEMBRANE PROTEIN"/>
    <property type="match status" value="1"/>
</dbReference>
<dbReference type="PANTHER" id="PTHR30438">
    <property type="entry name" value="36 KDA ANTIGEN-RELATED"/>
    <property type="match status" value="1"/>
</dbReference>
<evidence type="ECO:0000313" key="5">
    <source>
        <dbReference type="EMBL" id="TDP81350.1"/>
    </source>
</evidence>
<organism evidence="5 6">
    <name type="scientific">Aquabacterium commune</name>
    <dbReference type="NCBI Taxonomy" id="70586"/>
    <lineage>
        <taxon>Bacteria</taxon>
        <taxon>Pseudomonadati</taxon>
        <taxon>Pseudomonadota</taxon>
        <taxon>Betaproteobacteria</taxon>
        <taxon>Burkholderiales</taxon>
        <taxon>Aquabacterium</taxon>
    </lineage>
</organism>
<dbReference type="Proteomes" id="UP000294593">
    <property type="component" value="Unassembled WGS sequence"/>
</dbReference>
<feature type="domain" description="Multidrug resistance protein MdtA-like barrel-sandwich hybrid" evidence="4">
    <location>
        <begin position="40"/>
        <end position="230"/>
    </location>
</feature>
<keyword evidence="2" id="KW-0732">Signal</keyword>
<gene>
    <name evidence="5" type="ORF">EV672_108135</name>
</gene>
<dbReference type="OrthoDB" id="8558741at2"/>
<feature type="domain" description="Multidrug resistance protein MdtA-like alpha-helical hairpin" evidence="3">
    <location>
        <begin position="105"/>
        <end position="168"/>
    </location>
</feature>
<keyword evidence="6" id="KW-1185">Reference proteome</keyword>
<reference evidence="5 6" key="1">
    <citation type="submission" date="2019-03" db="EMBL/GenBank/DDBJ databases">
        <title>Genomic Encyclopedia of Type Strains, Phase IV (KMG-IV): sequencing the most valuable type-strain genomes for metagenomic binning, comparative biology and taxonomic classification.</title>
        <authorList>
            <person name="Goeker M."/>
        </authorList>
    </citation>
    <scope>NUCLEOTIDE SEQUENCE [LARGE SCALE GENOMIC DNA]</scope>
    <source>
        <strain evidence="5 6">DSM 11901</strain>
    </source>
</reference>
<dbReference type="Gene3D" id="1.10.287.470">
    <property type="entry name" value="Helix hairpin bin"/>
    <property type="match status" value="3"/>
</dbReference>